<keyword evidence="2" id="KW-1185">Reference proteome</keyword>
<protein>
    <submittedName>
        <fullName evidence="1">Uncharacterized protein</fullName>
    </submittedName>
</protein>
<sequence length="286" mass="31137">MNKGSGSSTTVIRNLPSWADNSAAIYLDRAKKLYNENKDTEYTGSIYAKQTQDEIDAINALAERGRGGDPLVAVGIDYTKNVLYGSFLEGNDADFRKAVSNVIDSAKSTYDNNIKSYIDGDSPYLMGDDKEHLVLDLVNTQIFYDSEETKLSFLNYHNERSRQDRVLSHAIELGYQSVADAELLRTAGLYAREYEQGSLDAEYRKWFDARINEVRNLEILGNAVRSLVGAERTVSTPNYKPSPLGTIMGVALTIGGAVGGFMLGGPPGLMIGSTAGQGVGSVANSF</sequence>
<dbReference type="RefSeq" id="WP_052561284.1">
    <property type="nucleotide sequence ID" value="NZ_BAFN01000001.1"/>
</dbReference>
<dbReference type="Proteomes" id="UP000032309">
    <property type="component" value="Unassembled WGS sequence"/>
</dbReference>
<evidence type="ECO:0000313" key="1">
    <source>
        <dbReference type="EMBL" id="GAN31559.1"/>
    </source>
</evidence>
<accession>A0ABQ0JSY5</accession>
<name>A0ABQ0JSY5_9BACT</name>
<gene>
    <name evidence="1" type="ORF">BROSI_A0060</name>
</gene>
<evidence type="ECO:0000313" key="2">
    <source>
        <dbReference type="Proteomes" id="UP000032309"/>
    </source>
</evidence>
<proteinExistence type="predicted"/>
<reference evidence="2" key="1">
    <citation type="journal article" date="2015" name="Genome Announc.">
        <title>Draft Genome Sequence of an Anaerobic Ammonium-Oxidizing Bacterium, "Candidatus Brocadia sinica".</title>
        <authorList>
            <person name="Oshiki M."/>
            <person name="Shinyako-Hata K."/>
            <person name="Satoh H."/>
            <person name="Okabe S."/>
        </authorList>
    </citation>
    <scope>NUCLEOTIDE SEQUENCE [LARGE SCALE GENOMIC DNA]</scope>
    <source>
        <strain evidence="2">JPN1</strain>
    </source>
</reference>
<comment type="caution">
    <text evidence="1">The sequence shown here is derived from an EMBL/GenBank/DDBJ whole genome shotgun (WGS) entry which is preliminary data.</text>
</comment>
<organism evidence="1 2">
    <name type="scientific">Candidatus Brocadia sinica JPN1</name>
    <dbReference type="NCBI Taxonomy" id="1197129"/>
    <lineage>
        <taxon>Bacteria</taxon>
        <taxon>Pseudomonadati</taxon>
        <taxon>Planctomycetota</taxon>
        <taxon>Candidatus Brocadiia</taxon>
        <taxon>Candidatus Brocadiales</taxon>
        <taxon>Candidatus Brocadiaceae</taxon>
        <taxon>Candidatus Brocadia</taxon>
    </lineage>
</organism>
<dbReference type="EMBL" id="BAFN01000001">
    <property type="protein sequence ID" value="GAN31559.1"/>
    <property type="molecule type" value="Genomic_DNA"/>
</dbReference>